<evidence type="ECO:0000313" key="1">
    <source>
        <dbReference type="EMBL" id="MBP3950102.1"/>
    </source>
</evidence>
<dbReference type="InterPro" id="IPR017850">
    <property type="entry name" value="Alkaline_phosphatase_core_sf"/>
</dbReference>
<keyword evidence="2" id="KW-1185">Reference proteome</keyword>
<accession>A0A940WT08</accession>
<dbReference type="Pfam" id="PF01663">
    <property type="entry name" value="Phosphodiest"/>
    <property type="match status" value="1"/>
</dbReference>
<organism evidence="1 2">
    <name type="scientific">Halalkalibacter suaedae</name>
    <dbReference type="NCBI Taxonomy" id="2822140"/>
    <lineage>
        <taxon>Bacteria</taxon>
        <taxon>Bacillati</taxon>
        <taxon>Bacillota</taxon>
        <taxon>Bacilli</taxon>
        <taxon>Bacillales</taxon>
        <taxon>Bacillaceae</taxon>
        <taxon>Halalkalibacter</taxon>
    </lineage>
</organism>
<gene>
    <name evidence="1" type="ORF">J7W16_03080</name>
</gene>
<reference evidence="1" key="1">
    <citation type="submission" date="2021-03" db="EMBL/GenBank/DDBJ databases">
        <title>Bacillus suaedae sp. nov., isolated from Suaeda aralocaspica.</title>
        <authorList>
            <person name="Lei R.F.R."/>
        </authorList>
    </citation>
    <scope>NUCLEOTIDE SEQUENCE</scope>
    <source>
        <strain evidence="1">YZJH907-2</strain>
    </source>
</reference>
<dbReference type="SUPFAM" id="SSF53649">
    <property type="entry name" value="Alkaline phosphatase-like"/>
    <property type="match status" value="1"/>
</dbReference>
<protein>
    <submittedName>
        <fullName evidence="1">Alkaline phosphatase family protein</fullName>
    </submittedName>
</protein>
<dbReference type="GO" id="GO:0016787">
    <property type="term" value="F:hydrolase activity"/>
    <property type="evidence" value="ECO:0007669"/>
    <property type="project" value="UniProtKB-ARBA"/>
</dbReference>
<dbReference type="PANTHER" id="PTHR10151">
    <property type="entry name" value="ECTONUCLEOTIDE PYROPHOSPHATASE/PHOSPHODIESTERASE"/>
    <property type="match status" value="1"/>
</dbReference>
<dbReference type="Proteomes" id="UP000678228">
    <property type="component" value="Unassembled WGS sequence"/>
</dbReference>
<dbReference type="RefSeq" id="WP_210595715.1">
    <property type="nucleotide sequence ID" value="NZ_JAGKSQ010000001.1"/>
</dbReference>
<comment type="caution">
    <text evidence="1">The sequence shown here is derived from an EMBL/GenBank/DDBJ whole genome shotgun (WGS) entry which is preliminary data.</text>
</comment>
<dbReference type="Gene3D" id="3.40.720.10">
    <property type="entry name" value="Alkaline Phosphatase, subunit A"/>
    <property type="match status" value="1"/>
</dbReference>
<dbReference type="EMBL" id="JAGKSQ010000001">
    <property type="protein sequence ID" value="MBP3950102.1"/>
    <property type="molecule type" value="Genomic_DNA"/>
</dbReference>
<sequence>MTTNSNNIVIVSIDGLAQFYMEDPNVHMPHLHALVKRGTAAGMKSIFPTATWAIHTSLATGCYPRKHGVLGNWVIDRNGPNGPRVGEHFGDRTWSKEETVLKETFYDAAKKKGWSTASICWPKTRNAPTVDHNIPEFYEQELFEQYSTPALWSALKEKGLPIENYGAWSTDHARGHLQDWLTTEIAKHVIEEHQPNLLMVHYLLPDSYQHDFGTRSNEVYWSLSYIDEQIGKLIDSLKAQGLWEKTNMFVVSDHGFVDTSWTFYPNLLFSQKGWFDLANFETNTKVAAVSNGGSGYVYIHESDEIKRKELIREVYALLLETEHVKHVYCDSEFHSLGLPEVGELDDHRPDLVFEMEEDCFVHYGFEGAEVIAKQAKFKGMHGFSPELDDMKAIFVASGPDIEEGIHLPEVNAIDVAPTLTNLIGYELVDIDGSVINCIRKGEPSIGTKYSDTLIKRK</sequence>
<dbReference type="InterPro" id="IPR002591">
    <property type="entry name" value="Phosphodiest/P_Trfase"/>
</dbReference>
<dbReference type="PANTHER" id="PTHR10151:SF120">
    <property type="entry name" value="BIS(5'-ADENOSYL)-TRIPHOSPHATASE"/>
    <property type="match status" value="1"/>
</dbReference>
<proteinExistence type="predicted"/>
<name>A0A940WT08_9BACI</name>
<evidence type="ECO:0000313" key="2">
    <source>
        <dbReference type="Proteomes" id="UP000678228"/>
    </source>
</evidence>
<dbReference type="AlphaFoldDB" id="A0A940WT08"/>
<dbReference type="CDD" id="cd16018">
    <property type="entry name" value="Enpp"/>
    <property type="match status" value="1"/>
</dbReference>